<dbReference type="EMBL" id="JAJJMB010017174">
    <property type="protein sequence ID" value="KAI3841333.1"/>
    <property type="molecule type" value="Genomic_DNA"/>
</dbReference>
<dbReference type="Proteomes" id="UP001202328">
    <property type="component" value="Unassembled WGS sequence"/>
</dbReference>
<accession>A0AAD4RYQ7</accession>
<keyword evidence="2" id="KW-1185">Reference proteome</keyword>
<feature type="non-terminal residue" evidence="1">
    <location>
        <position position="1"/>
    </location>
</feature>
<dbReference type="Gene3D" id="1.20.58.2220">
    <property type="entry name" value="Formin, FH2 domain"/>
    <property type="match status" value="1"/>
</dbReference>
<evidence type="ECO:0000313" key="2">
    <source>
        <dbReference type="Proteomes" id="UP001202328"/>
    </source>
</evidence>
<evidence type="ECO:0000313" key="1">
    <source>
        <dbReference type="EMBL" id="KAI3841333.1"/>
    </source>
</evidence>
<proteinExistence type="predicted"/>
<dbReference type="PANTHER" id="PTHR45733:SF17">
    <property type="entry name" value="FORMIN-LIKE PROTEIN 14"/>
    <property type="match status" value="1"/>
</dbReference>
<dbReference type="PANTHER" id="PTHR45733">
    <property type="entry name" value="FORMIN-J"/>
    <property type="match status" value="1"/>
</dbReference>
<gene>
    <name evidence="1" type="ORF">MKW98_007814</name>
</gene>
<comment type="caution">
    <text evidence="1">The sequence shown here is derived from an EMBL/GenBank/DDBJ whole genome shotgun (WGS) entry which is preliminary data.</text>
</comment>
<sequence length="70" mass="7974">FVGRRKAFVPFTPIESTLITFSNQVKDLVKLRRIMVMILTLGDTLNQGTTPGSYIKARNNKTTVMHYLCK</sequence>
<protein>
    <submittedName>
        <fullName evidence="1">Uncharacterized protein</fullName>
    </submittedName>
</protein>
<reference evidence="1" key="1">
    <citation type="submission" date="2022-04" db="EMBL/GenBank/DDBJ databases">
        <title>A functionally conserved STORR gene fusion in Papaver species that diverged 16.8 million years ago.</title>
        <authorList>
            <person name="Catania T."/>
        </authorList>
    </citation>
    <scope>NUCLEOTIDE SEQUENCE</scope>
    <source>
        <strain evidence="1">S-188037</strain>
    </source>
</reference>
<dbReference type="SUPFAM" id="SSF101447">
    <property type="entry name" value="Formin homology 2 domain (FH2 domain)"/>
    <property type="match status" value="1"/>
</dbReference>
<name>A0AAD4RYQ7_9MAGN</name>
<dbReference type="InterPro" id="IPR042201">
    <property type="entry name" value="FH2_Formin_sf"/>
</dbReference>
<dbReference type="InterPro" id="IPR051144">
    <property type="entry name" value="Formin_homology_domain"/>
</dbReference>
<dbReference type="AlphaFoldDB" id="A0AAD4RYQ7"/>
<feature type="non-terminal residue" evidence="1">
    <location>
        <position position="70"/>
    </location>
</feature>
<organism evidence="1 2">
    <name type="scientific">Papaver atlanticum</name>
    <dbReference type="NCBI Taxonomy" id="357466"/>
    <lineage>
        <taxon>Eukaryota</taxon>
        <taxon>Viridiplantae</taxon>
        <taxon>Streptophyta</taxon>
        <taxon>Embryophyta</taxon>
        <taxon>Tracheophyta</taxon>
        <taxon>Spermatophyta</taxon>
        <taxon>Magnoliopsida</taxon>
        <taxon>Ranunculales</taxon>
        <taxon>Papaveraceae</taxon>
        <taxon>Papaveroideae</taxon>
        <taxon>Papaver</taxon>
    </lineage>
</organism>